<dbReference type="STRING" id="1122214.Mame_02778"/>
<feature type="transmembrane region" description="Helical" evidence="8">
    <location>
        <begin position="161"/>
        <end position="182"/>
    </location>
</feature>
<dbReference type="GO" id="GO:0005886">
    <property type="term" value="C:plasma membrane"/>
    <property type="evidence" value="ECO:0007669"/>
    <property type="project" value="UniProtKB-SubCell"/>
</dbReference>
<evidence type="ECO:0000256" key="7">
    <source>
        <dbReference type="ARBA" id="ARBA00023136"/>
    </source>
</evidence>
<keyword evidence="7 8" id="KW-0472">Membrane</keyword>
<accession>A0A1U9Z3C6</accession>
<keyword evidence="6 8" id="KW-1133">Transmembrane helix</keyword>
<dbReference type="PANTHER" id="PTHR32196">
    <property type="entry name" value="ABC TRANSPORTER PERMEASE PROTEIN YPHD-RELATED-RELATED"/>
    <property type="match status" value="1"/>
</dbReference>
<protein>
    <submittedName>
        <fullName evidence="9">Ribose transport system permease protein RbsC</fullName>
    </submittedName>
</protein>
<dbReference type="PANTHER" id="PTHR32196:SF21">
    <property type="entry name" value="ABC TRANSPORTER PERMEASE PROTEIN YPHD-RELATED"/>
    <property type="match status" value="1"/>
</dbReference>
<gene>
    <name evidence="9" type="primary">rbsC_14</name>
    <name evidence="9" type="ORF">Mame_02778</name>
</gene>
<dbReference type="Proteomes" id="UP000191135">
    <property type="component" value="Chromosome"/>
</dbReference>
<keyword evidence="5 8" id="KW-0812">Transmembrane</keyword>
<keyword evidence="10" id="KW-1185">Reference proteome</keyword>
<evidence type="ECO:0000256" key="5">
    <source>
        <dbReference type="ARBA" id="ARBA00022692"/>
    </source>
</evidence>
<reference evidence="9 10" key="1">
    <citation type="submission" date="2017-03" db="EMBL/GenBank/DDBJ databases">
        <title>Foreign affairs: Plasmid Transfer between Roseobacters and Rhizobia.</title>
        <authorList>
            <person name="Bartling P."/>
            <person name="Bunk B."/>
            <person name="Overmann J."/>
            <person name="Brinkmann H."/>
            <person name="Petersen J."/>
        </authorList>
    </citation>
    <scope>NUCLEOTIDE SEQUENCE [LARGE SCALE GENOMIC DNA]</scope>
    <source>
        <strain evidence="9 10">MACL11</strain>
    </source>
</reference>
<name>A0A1U9Z3C6_9HYPH</name>
<feature type="transmembrane region" description="Helical" evidence="8">
    <location>
        <begin position="121"/>
        <end position="141"/>
    </location>
</feature>
<dbReference type="KEGG" id="mmed:Mame_02778"/>
<dbReference type="RefSeq" id="WP_018063091.1">
    <property type="nucleotide sequence ID" value="NZ_AQWH01000002.1"/>
</dbReference>
<keyword evidence="4" id="KW-0997">Cell inner membrane</keyword>
<evidence type="ECO:0000256" key="1">
    <source>
        <dbReference type="ARBA" id="ARBA00004651"/>
    </source>
</evidence>
<sequence length="326" mass="34325">MMKSLVSDLNQERVVFLLFVLIFLIFALALPGFLNTQNLVLLMRGVSVLGILSVGMCIVVIGRGIDLSMVATMALSVAWALQLNADGMSLTMALTIGIASAVLVGLINGVLIAYAEIPPIFATLATGACVYGFGRFALIHSDLVYVTPAVGNLVELGQGRFLGLPMPVVVFAAVAALVGAILHFTKFGRFSYAVGDNYATARVSGVPIRHVLIGQYVLSSLVAFIAGLTQAMTVSSMNTRISDTLLIYDVILVVVLGGVGLSGGRGGIRNVIVGTLLIGTFLNGMTIMDVQFTVQNAIKAVILLVAITIDTLVNPRDEQTSQHGDI</sequence>
<evidence type="ECO:0000256" key="2">
    <source>
        <dbReference type="ARBA" id="ARBA00022448"/>
    </source>
</evidence>
<dbReference type="eggNOG" id="COG1172">
    <property type="taxonomic scope" value="Bacteria"/>
</dbReference>
<evidence type="ECO:0000313" key="10">
    <source>
        <dbReference type="Proteomes" id="UP000191135"/>
    </source>
</evidence>
<evidence type="ECO:0000313" key="9">
    <source>
        <dbReference type="EMBL" id="AQZ52102.1"/>
    </source>
</evidence>
<organism evidence="9 10">
    <name type="scientific">Martelella mediterranea DSM 17316</name>
    <dbReference type="NCBI Taxonomy" id="1122214"/>
    <lineage>
        <taxon>Bacteria</taxon>
        <taxon>Pseudomonadati</taxon>
        <taxon>Pseudomonadota</taxon>
        <taxon>Alphaproteobacteria</taxon>
        <taxon>Hyphomicrobiales</taxon>
        <taxon>Aurantimonadaceae</taxon>
        <taxon>Martelella</taxon>
    </lineage>
</organism>
<dbReference type="AlphaFoldDB" id="A0A1U9Z3C6"/>
<evidence type="ECO:0000256" key="3">
    <source>
        <dbReference type="ARBA" id="ARBA00022475"/>
    </source>
</evidence>
<dbReference type="Pfam" id="PF02653">
    <property type="entry name" value="BPD_transp_2"/>
    <property type="match status" value="1"/>
</dbReference>
<proteinExistence type="predicted"/>
<keyword evidence="3" id="KW-1003">Cell membrane</keyword>
<feature type="transmembrane region" description="Helical" evidence="8">
    <location>
        <begin position="271"/>
        <end position="288"/>
    </location>
</feature>
<feature type="transmembrane region" description="Helical" evidence="8">
    <location>
        <begin position="91"/>
        <end position="114"/>
    </location>
</feature>
<evidence type="ECO:0000256" key="8">
    <source>
        <dbReference type="SAM" id="Phobius"/>
    </source>
</evidence>
<dbReference type="InterPro" id="IPR001851">
    <property type="entry name" value="ABC_transp_permease"/>
</dbReference>
<feature type="transmembrane region" description="Helical" evidence="8">
    <location>
        <begin position="245"/>
        <end position="264"/>
    </location>
</feature>
<keyword evidence="2" id="KW-0813">Transport</keyword>
<feature type="transmembrane region" description="Helical" evidence="8">
    <location>
        <begin position="39"/>
        <end position="60"/>
    </location>
</feature>
<evidence type="ECO:0000256" key="6">
    <source>
        <dbReference type="ARBA" id="ARBA00022989"/>
    </source>
</evidence>
<dbReference type="CDD" id="cd06579">
    <property type="entry name" value="TM_PBP1_transp_AraH_like"/>
    <property type="match status" value="1"/>
</dbReference>
<dbReference type="EMBL" id="CP020330">
    <property type="protein sequence ID" value="AQZ52102.1"/>
    <property type="molecule type" value="Genomic_DNA"/>
</dbReference>
<feature type="transmembrane region" description="Helical" evidence="8">
    <location>
        <begin position="211"/>
        <end position="233"/>
    </location>
</feature>
<evidence type="ECO:0000256" key="4">
    <source>
        <dbReference type="ARBA" id="ARBA00022519"/>
    </source>
</evidence>
<dbReference type="GO" id="GO:0022857">
    <property type="term" value="F:transmembrane transporter activity"/>
    <property type="evidence" value="ECO:0007669"/>
    <property type="project" value="InterPro"/>
</dbReference>
<comment type="subcellular location">
    <subcellularLocation>
        <location evidence="1">Cell membrane</location>
        <topology evidence="1">Multi-pass membrane protein</topology>
    </subcellularLocation>
</comment>